<dbReference type="PANTHER" id="PTHR13847">
    <property type="entry name" value="SARCOSINE DEHYDROGENASE-RELATED"/>
    <property type="match status" value="1"/>
</dbReference>
<dbReference type="InterPro" id="IPR006076">
    <property type="entry name" value="FAD-dep_OxRdtase"/>
</dbReference>
<sequence>MKHLDAIVVGAGIAGASVAWFLAPHARVAVLERESFAGFHTTGRSAAHFSESYGSAQVRALSRATRPFLERPPSGFSAHPILQPRSALVIGSADQADRVREEYEAVRRFTPSLSLLDGSAVLDLVPVLRPEAARIAFFEPDSADIDVNELHQGFLRGAKANGVALHVDTDVTSIRREGGDWIVNETWRAPVVVNAAGAWADVLARKAGVAPIGLEPRRRSAFTFAAPDGIDAAAWPFVVDIDETFYFKPDAGLLLGSAANADPTFPHDVQPEEFDIALGIHRIEEATTMTIRRPTRTWAGLRSFVADGDLVGGFAPDAEGFFWLAAQGGYGIQTSAAMAEACASIILGRPMPWHLLDQGITPELLGHARLSLGPI</sequence>
<evidence type="ECO:0000256" key="2">
    <source>
        <dbReference type="SAM" id="Phobius"/>
    </source>
</evidence>
<keyword evidence="5" id="KW-1185">Reference proteome</keyword>
<dbReference type="PANTHER" id="PTHR13847:SF287">
    <property type="entry name" value="FAD-DEPENDENT OXIDOREDUCTASE DOMAIN-CONTAINING PROTEIN 1"/>
    <property type="match status" value="1"/>
</dbReference>
<reference evidence="4 5" key="1">
    <citation type="journal article" date="2006" name="Int. J. Syst. Evol. Microbiol.">
        <title>Dyella yeojuensis sp. nov., isolated from greenhouse soil in Korea.</title>
        <authorList>
            <person name="Kim B.Y."/>
            <person name="Weon H.Y."/>
            <person name="Lee K.H."/>
            <person name="Seok S.J."/>
            <person name="Kwon S.W."/>
            <person name="Go S.J."/>
            <person name="Stackebrandt E."/>
        </authorList>
    </citation>
    <scope>NUCLEOTIDE SEQUENCE [LARGE SCALE GENOMIC DNA]</scope>
    <source>
        <strain evidence="4 5">DSM 17673</strain>
    </source>
</reference>
<dbReference type="GO" id="GO:0016491">
    <property type="term" value="F:oxidoreductase activity"/>
    <property type="evidence" value="ECO:0007669"/>
    <property type="project" value="UniProtKB-KW"/>
</dbReference>
<keyword evidence="2" id="KW-0812">Transmembrane</keyword>
<dbReference type="EMBL" id="JAAQTL010000002">
    <property type="protein sequence ID" value="NID17164.1"/>
    <property type="molecule type" value="Genomic_DNA"/>
</dbReference>
<dbReference type="Gene3D" id="3.30.9.10">
    <property type="entry name" value="D-Amino Acid Oxidase, subunit A, domain 2"/>
    <property type="match status" value="1"/>
</dbReference>
<keyword evidence="1" id="KW-0560">Oxidoreductase</keyword>
<feature type="transmembrane region" description="Helical" evidence="2">
    <location>
        <begin position="6"/>
        <end position="23"/>
    </location>
</feature>
<dbReference type="SUPFAM" id="SSF51905">
    <property type="entry name" value="FAD/NAD(P)-binding domain"/>
    <property type="match status" value="1"/>
</dbReference>
<dbReference type="Gene3D" id="3.50.50.60">
    <property type="entry name" value="FAD/NAD(P)-binding domain"/>
    <property type="match status" value="1"/>
</dbReference>
<keyword evidence="2" id="KW-1133">Transmembrane helix</keyword>
<protein>
    <submittedName>
        <fullName evidence="4">FAD-binding oxidoreductase</fullName>
    </submittedName>
</protein>
<feature type="domain" description="FAD dependent oxidoreductase" evidence="3">
    <location>
        <begin position="5"/>
        <end position="343"/>
    </location>
</feature>
<proteinExistence type="predicted"/>
<gene>
    <name evidence="4" type="ORF">HBF32_16930</name>
</gene>
<evidence type="ECO:0000259" key="3">
    <source>
        <dbReference type="Pfam" id="PF01266"/>
    </source>
</evidence>
<keyword evidence="2" id="KW-0472">Membrane</keyword>
<name>A0A7X5TRS8_9GAMM</name>
<dbReference type="Pfam" id="PF01266">
    <property type="entry name" value="DAO"/>
    <property type="match status" value="1"/>
</dbReference>
<dbReference type="GO" id="GO:0005737">
    <property type="term" value="C:cytoplasm"/>
    <property type="evidence" value="ECO:0007669"/>
    <property type="project" value="TreeGrafter"/>
</dbReference>
<organism evidence="4 5">
    <name type="scientific">Luteibacter yeojuensis</name>
    <dbReference type="NCBI Taxonomy" id="345309"/>
    <lineage>
        <taxon>Bacteria</taxon>
        <taxon>Pseudomonadati</taxon>
        <taxon>Pseudomonadota</taxon>
        <taxon>Gammaproteobacteria</taxon>
        <taxon>Lysobacterales</taxon>
        <taxon>Rhodanobacteraceae</taxon>
        <taxon>Luteibacter</taxon>
    </lineage>
</organism>
<dbReference type="InterPro" id="IPR036188">
    <property type="entry name" value="FAD/NAD-bd_sf"/>
</dbReference>
<dbReference type="Proteomes" id="UP000518878">
    <property type="component" value="Unassembled WGS sequence"/>
</dbReference>
<dbReference type="RefSeq" id="WP_166700956.1">
    <property type="nucleotide sequence ID" value="NZ_JAAQTL010000002.1"/>
</dbReference>
<dbReference type="AlphaFoldDB" id="A0A7X5TRS8"/>
<evidence type="ECO:0000256" key="1">
    <source>
        <dbReference type="ARBA" id="ARBA00023002"/>
    </source>
</evidence>
<comment type="caution">
    <text evidence="4">The sequence shown here is derived from an EMBL/GenBank/DDBJ whole genome shotgun (WGS) entry which is preliminary data.</text>
</comment>
<accession>A0A7X5TRS8</accession>
<evidence type="ECO:0000313" key="5">
    <source>
        <dbReference type="Proteomes" id="UP000518878"/>
    </source>
</evidence>
<evidence type="ECO:0000313" key="4">
    <source>
        <dbReference type="EMBL" id="NID17164.1"/>
    </source>
</evidence>